<dbReference type="InterPro" id="IPR046815">
    <property type="entry name" value="P2RX7_C"/>
</dbReference>
<dbReference type="OrthoDB" id="494673at2759"/>
<feature type="compositionally biased region" description="Basic residues" evidence="1">
    <location>
        <begin position="48"/>
        <end position="71"/>
    </location>
</feature>
<evidence type="ECO:0000256" key="1">
    <source>
        <dbReference type="SAM" id="MobiDB-lite"/>
    </source>
</evidence>
<feature type="domain" description="P2X purinoreceptor 7 intracellular" evidence="2">
    <location>
        <begin position="78"/>
        <end position="232"/>
    </location>
</feature>
<feature type="compositionally biased region" description="Basic and acidic residues" evidence="1">
    <location>
        <begin position="1"/>
        <end position="10"/>
    </location>
</feature>
<evidence type="ECO:0000313" key="3">
    <source>
        <dbReference type="EnsemblMetazoa" id="G9547.1:cds"/>
    </source>
</evidence>
<feature type="region of interest" description="Disordered" evidence="1">
    <location>
        <begin position="1"/>
        <end position="84"/>
    </location>
</feature>
<sequence>MWTRRKETQQKRQRTLVEKSSSSESEDESQEQVTTESDSPPLTSVGRGRGRGRGRGQGRGRGTRRGRRVFHARQLEEREEENLQQLHLESSQKATELDQLSAEEAKELLNEMSSITPSVILEVSDILTRRRNQEMGPPPQPSPDREVPGWCVCNNCMQMNTAIERVCCEMRPELCISLRPEMNLLILDPFTLHLQQRLRNDIFAREAHTPQDINKSLRHSAYRQYILWVHGRLHR</sequence>
<evidence type="ECO:0000259" key="2">
    <source>
        <dbReference type="Pfam" id="PF20478"/>
    </source>
</evidence>
<name>A0A8W8NZN8_MAGGI</name>
<organism evidence="3 4">
    <name type="scientific">Magallana gigas</name>
    <name type="common">Pacific oyster</name>
    <name type="synonym">Crassostrea gigas</name>
    <dbReference type="NCBI Taxonomy" id="29159"/>
    <lineage>
        <taxon>Eukaryota</taxon>
        <taxon>Metazoa</taxon>
        <taxon>Spiralia</taxon>
        <taxon>Lophotrochozoa</taxon>
        <taxon>Mollusca</taxon>
        <taxon>Bivalvia</taxon>
        <taxon>Autobranchia</taxon>
        <taxon>Pteriomorphia</taxon>
        <taxon>Ostreida</taxon>
        <taxon>Ostreoidea</taxon>
        <taxon>Ostreidae</taxon>
        <taxon>Magallana</taxon>
    </lineage>
</organism>
<keyword evidence="4" id="KW-1185">Reference proteome</keyword>
<dbReference type="PANTHER" id="PTHR36981">
    <property type="entry name" value="ZGC:195170"/>
    <property type="match status" value="1"/>
</dbReference>
<reference evidence="3" key="1">
    <citation type="submission" date="2022-08" db="UniProtKB">
        <authorList>
            <consortium name="EnsemblMetazoa"/>
        </authorList>
    </citation>
    <scope>IDENTIFICATION</scope>
    <source>
        <strain evidence="3">05x7-T-G4-1.051#20</strain>
    </source>
</reference>
<dbReference type="EnsemblMetazoa" id="G9547.1">
    <property type="protein sequence ID" value="G9547.1:cds"/>
    <property type="gene ID" value="G9547"/>
</dbReference>
<dbReference type="Proteomes" id="UP000005408">
    <property type="component" value="Unassembled WGS sequence"/>
</dbReference>
<accession>A0A8W8NZN8</accession>
<evidence type="ECO:0000313" key="4">
    <source>
        <dbReference type="Proteomes" id="UP000005408"/>
    </source>
</evidence>
<dbReference type="AlphaFoldDB" id="A0A8W8NZN8"/>
<protein>
    <recommendedName>
        <fullName evidence="2">P2X purinoreceptor 7 intracellular domain-containing protein</fullName>
    </recommendedName>
</protein>
<proteinExistence type="predicted"/>
<dbReference type="PANTHER" id="PTHR36981:SF3">
    <property type="entry name" value="UBIQUITIN-LIKE PROTEASE FAMILY PROFILE DOMAIN-CONTAINING PROTEIN"/>
    <property type="match status" value="1"/>
</dbReference>
<dbReference type="Pfam" id="PF20478">
    <property type="entry name" value="P2RX7_C"/>
    <property type="match status" value="1"/>
</dbReference>